<reference evidence="2" key="1">
    <citation type="journal article" date="2019" name="Int. J. Syst. Evol. Microbiol.">
        <title>The Global Catalogue of Microorganisms (GCM) 10K type strain sequencing project: providing services to taxonomists for standard genome sequencing and annotation.</title>
        <authorList>
            <consortium name="The Broad Institute Genomics Platform"/>
            <consortium name="The Broad Institute Genome Sequencing Center for Infectious Disease"/>
            <person name="Wu L."/>
            <person name="Ma J."/>
        </authorList>
    </citation>
    <scope>NUCLEOTIDE SEQUENCE [LARGE SCALE GENOMIC DNA]</scope>
    <source>
        <strain evidence="2">JCM 18298</strain>
    </source>
</reference>
<evidence type="ECO:0000313" key="2">
    <source>
        <dbReference type="Proteomes" id="UP001500603"/>
    </source>
</evidence>
<organism evidence="1 2">
    <name type="scientific">Nocardia callitridis</name>
    <dbReference type="NCBI Taxonomy" id="648753"/>
    <lineage>
        <taxon>Bacteria</taxon>
        <taxon>Bacillati</taxon>
        <taxon>Actinomycetota</taxon>
        <taxon>Actinomycetes</taxon>
        <taxon>Mycobacteriales</taxon>
        <taxon>Nocardiaceae</taxon>
        <taxon>Nocardia</taxon>
    </lineage>
</organism>
<sequence length="161" mass="17745">MSTDELDVRIRAGDGTTLPELTESLLAELLGGDDPFIELSRDDTHLISARTLPDGVYQLDHRAGAVTDQFQLYTPDRELVRDVLWSWLADDRWWHTGVAWFPVNPEVPELRAVHDEMSGLLDGLGVLDGLESSLGEIESSMDDALARADALLADNTEGEDA</sequence>
<comment type="caution">
    <text evidence="1">The sequence shown here is derived from an EMBL/GenBank/DDBJ whole genome shotgun (WGS) entry which is preliminary data.</text>
</comment>
<accession>A0ABP9KSK3</accession>
<name>A0ABP9KSK3_9NOCA</name>
<protein>
    <submittedName>
        <fullName evidence="1">Uncharacterized protein</fullName>
    </submittedName>
</protein>
<dbReference type="EMBL" id="BAABJM010000004">
    <property type="protein sequence ID" value="GAA5062095.1"/>
    <property type="molecule type" value="Genomic_DNA"/>
</dbReference>
<evidence type="ECO:0000313" key="1">
    <source>
        <dbReference type="EMBL" id="GAA5062095.1"/>
    </source>
</evidence>
<proteinExistence type="predicted"/>
<dbReference type="Proteomes" id="UP001500603">
    <property type="component" value="Unassembled WGS sequence"/>
</dbReference>
<keyword evidence="2" id="KW-1185">Reference proteome</keyword>
<gene>
    <name evidence="1" type="ORF">GCM10023318_45400</name>
</gene>
<dbReference type="RefSeq" id="WP_345497687.1">
    <property type="nucleotide sequence ID" value="NZ_BAABJM010000004.1"/>
</dbReference>